<evidence type="ECO:0000259" key="4">
    <source>
        <dbReference type="Pfam" id="PF00135"/>
    </source>
</evidence>
<dbReference type="GO" id="GO:0016787">
    <property type="term" value="F:hydrolase activity"/>
    <property type="evidence" value="ECO:0007669"/>
    <property type="project" value="UniProtKB-KW"/>
</dbReference>
<keyword evidence="3" id="KW-0732">Signal</keyword>
<dbReference type="InterPro" id="IPR002018">
    <property type="entry name" value="CarbesteraseB"/>
</dbReference>
<evidence type="ECO:0000313" key="6">
    <source>
        <dbReference type="Proteomes" id="UP000799772"/>
    </source>
</evidence>
<proteinExistence type="inferred from homology"/>
<dbReference type="EMBL" id="ML978123">
    <property type="protein sequence ID" value="KAF2102205.1"/>
    <property type="molecule type" value="Genomic_DNA"/>
</dbReference>
<feature type="domain" description="Carboxylesterase type B" evidence="4">
    <location>
        <begin position="28"/>
        <end position="526"/>
    </location>
</feature>
<evidence type="ECO:0000256" key="1">
    <source>
        <dbReference type="ARBA" id="ARBA00005964"/>
    </source>
</evidence>
<dbReference type="PANTHER" id="PTHR11559">
    <property type="entry name" value="CARBOXYLESTERASE"/>
    <property type="match status" value="1"/>
</dbReference>
<accession>A0A9P4M9K1</accession>
<evidence type="ECO:0000256" key="2">
    <source>
        <dbReference type="ARBA" id="ARBA00022801"/>
    </source>
</evidence>
<reference evidence="5" key="1">
    <citation type="journal article" date="2020" name="Stud. Mycol.">
        <title>101 Dothideomycetes genomes: a test case for predicting lifestyles and emergence of pathogens.</title>
        <authorList>
            <person name="Haridas S."/>
            <person name="Albert R."/>
            <person name="Binder M."/>
            <person name="Bloem J."/>
            <person name="Labutti K."/>
            <person name="Salamov A."/>
            <person name="Andreopoulos B."/>
            <person name="Baker S."/>
            <person name="Barry K."/>
            <person name="Bills G."/>
            <person name="Bluhm B."/>
            <person name="Cannon C."/>
            <person name="Castanera R."/>
            <person name="Culley D."/>
            <person name="Daum C."/>
            <person name="Ezra D."/>
            <person name="Gonzalez J."/>
            <person name="Henrissat B."/>
            <person name="Kuo A."/>
            <person name="Liang C."/>
            <person name="Lipzen A."/>
            <person name="Lutzoni F."/>
            <person name="Magnuson J."/>
            <person name="Mondo S."/>
            <person name="Nolan M."/>
            <person name="Ohm R."/>
            <person name="Pangilinan J."/>
            <person name="Park H.-J."/>
            <person name="Ramirez L."/>
            <person name="Alfaro M."/>
            <person name="Sun H."/>
            <person name="Tritt A."/>
            <person name="Yoshinaga Y."/>
            <person name="Zwiers L.-H."/>
            <person name="Turgeon B."/>
            <person name="Goodwin S."/>
            <person name="Spatafora J."/>
            <person name="Crous P."/>
            <person name="Grigoriev I."/>
        </authorList>
    </citation>
    <scope>NUCLEOTIDE SEQUENCE</scope>
    <source>
        <strain evidence="5">CBS 133067</strain>
    </source>
</reference>
<comment type="caution">
    <text evidence="5">The sequence shown here is derived from an EMBL/GenBank/DDBJ whole genome shotgun (WGS) entry which is preliminary data.</text>
</comment>
<dbReference type="Gene3D" id="3.40.50.1820">
    <property type="entry name" value="alpha/beta hydrolase"/>
    <property type="match status" value="1"/>
</dbReference>
<comment type="similarity">
    <text evidence="1 3">Belongs to the type-B carboxylesterase/lipase family.</text>
</comment>
<sequence length="535" mass="59022">MLLSFRLLAACFLSRTLASPIAPYGENLVVDLGYGRFQGVKNETAGVTTWFGIRYAAPPTGSKRWQPPQDIESTHYYTPGKVVDATHQGPICVQGTPAWQLNNTSNVTTPVGAEDCLLLDVLVPANPTSPKLAVIAQIHGGGYTEGNSETYPGYALVNASRGNVIYATLQYRLGAYGFLSSDEIKQNGAPNAGLLDQRAALYWIQRHIGSFGGDPEKVTIYGGSAGGGSVMDQMILYGGAADPPFRAAIAERPWWQPYHDDAALERQYDELLQASDCHDLQCLRSLPADELALATQTSYILGYTAKNYGYGDFYYGPTVDGTVVRDLPSNEYKQGHFTKVPLITDREGFEGYTFSNLSESTAAEETADLESLFPGWTPSFLKRLYSLYPRSDFNSTFFQRQTIFGDFIISCPTYYMATAVSDYKPTYKMIFDAGTEMHGATQPYLLAFGYGNVTGQNGTLAHIMKDYYVSFVTHLDPNVVSYSGTPKPAWPSYQSGNGESFEVMFVNYTMMGATEDFDEGPRCDFWHSESYITRN</sequence>
<dbReference type="Proteomes" id="UP000799772">
    <property type="component" value="Unassembled WGS sequence"/>
</dbReference>
<dbReference type="PROSITE" id="PS00122">
    <property type="entry name" value="CARBOXYLESTERASE_B_1"/>
    <property type="match status" value="1"/>
</dbReference>
<evidence type="ECO:0000256" key="3">
    <source>
        <dbReference type="RuleBase" id="RU361235"/>
    </source>
</evidence>
<dbReference type="EC" id="3.1.1.-" evidence="3"/>
<organism evidence="5 6">
    <name type="scientific">Rhizodiscina lignyota</name>
    <dbReference type="NCBI Taxonomy" id="1504668"/>
    <lineage>
        <taxon>Eukaryota</taxon>
        <taxon>Fungi</taxon>
        <taxon>Dikarya</taxon>
        <taxon>Ascomycota</taxon>
        <taxon>Pezizomycotina</taxon>
        <taxon>Dothideomycetes</taxon>
        <taxon>Pleosporomycetidae</taxon>
        <taxon>Aulographales</taxon>
        <taxon>Rhizodiscinaceae</taxon>
        <taxon>Rhizodiscina</taxon>
    </lineage>
</organism>
<dbReference type="Pfam" id="PF00135">
    <property type="entry name" value="COesterase"/>
    <property type="match status" value="1"/>
</dbReference>
<dbReference type="InterPro" id="IPR029058">
    <property type="entry name" value="AB_hydrolase_fold"/>
</dbReference>
<dbReference type="AlphaFoldDB" id="A0A9P4M9K1"/>
<feature type="signal peptide" evidence="3">
    <location>
        <begin position="1"/>
        <end position="18"/>
    </location>
</feature>
<keyword evidence="6" id="KW-1185">Reference proteome</keyword>
<dbReference type="OrthoDB" id="408631at2759"/>
<feature type="chain" id="PRO_5040544338" description="Carboxylic ester hydrolase" evidence="3">
    <location>
        <begin position="19"/>
        <end position="535"/>
    </location>
</feature>
<dbReference type="InterPro" id="IPR019826">
    <property type="entry name" value="Carboxylesterase_B_AS"/>
</dbReference>
<protein>
    <recommendedName>
        <fullName evidence="3">Carboxylic ester hydrolase</fullName>
        <ecNumber evidence="3">3.1.1.-</ecNumber>
    </recommendedName>
</protein>
<gene>
    <name evidence="5" type="ORF">NA57DRAFT_54128</name>
</gene>
<name>A0A9P4M9K1_9PEZI</name>
<dbReference type="SUPFAM" id="SSF53474">
    <property type="entry name" value="alpha/beta-Hydrolases"/>
    <property type="match status" value="1"/>
</dbReference>
<keyword evidence="2 3" id="KW-0378">Hydrolase</keyword>
<dbReference type="InterPro" id="IPR050309">
    <property type="entry name" value="Type-B_Carboxylest/Lipase"/>
</dbReference>
<evidence type="ECO:0000313" key="5">
    <source>
        <dbReference type="EMBL" id="KAF2102205.1"/>
    </source>
</evidence>